<organism evidence="2 3">
    <name type="scientific">Maribacter polysiphoniae</name>
    <dbReference type="NCBI Taxonomy" id="429344"/>
    <lineage>
        <taxon>Bacteria</taxon>
        <taxon>Pseudomonadati</taxon>
        <taxon>Bacteroidota</taxon>
        <taxon>Flavobacteriia</taxon>
        <taxon>Flavobacteriales</taxon>
        <taxon>Flavobacteriaceae</taxon>
        <taxon>Maribacter</taxon>
    </lineage>
</organism>
<protein>
    <submittedName>
        <fullName evidence="2">VCBS repeat protein</fullName>
    </submittedName>
    <submittedName>
        <fullName evidence="1">VCBS repeat-containing protein</fullName>
    </submittedName>
</protein>
<reference evidence="2 3" key="1">
    <citation type="submission" date="2018-05" db="EMBL/GenBank/DDBJ databases">
        <title>Genomic Encyclopedia of Archaeal and Bacterial Type Strains, Phase II (KMG-II): from individual species to whole genera.</title>
        <authorList>
            <person name="Goeker M."/>
        </authorList>
    </citation>
    <scope>NUCLEOTIDE SEQUENCE [LARGE SCALE GENOMIC DNA]</scope>
    <source>
        <strain evidence="2 3">DSM 23514</strain>
    </source>
</reference>
<accession>A0A316E277</accession>
<gene>
    <name evidence="1" type="ORF">HZY62_10515</name>
    <name evidence="2" type="ORF">LX92_02305</name>
</gene>
<proteinExistence type="predicted"/>
<name>A0A316E277_9FLAO</name>
<evidence type="ECO:0000313" key="4">
    <source>
        <dbReference type="Proteomes" id="UP000651837"/>
    </source>
</evidence>
<dbReference type="PANTHER" id="PTHR44103:SF1">
    <property type="entry name" value="PROPROTEIN CONVERTASE P"/>
    <property type="match status" value="1"/>
</dbReference>
<dbReference type="Gene3D" id="2.130.10.130">
    <property type="entry name" value="Integrin alpha, N-terminal"/>
    <property type="match status" value="2"/>
</dbReference>
<dbReference type="RefSeq" id="WP_109650633.1">
    <property type="nucleotide sequence ID" value="NZ_JACWLN010000004.1"/>
</dbReference>
<dbReference type="AlphaFoldDB" id="A0A316E277"/>
<reference evidence="1 4" key="2">
    <citation type="submission" date="2020-07" db="EMBL/GenBank/DDBJ databases">
        <title>The draft genome sequence of Maribacter polysiphoniae KCTC 22021.</title>
        <authorList>
            <person name="Mu L."/>
        </authorList>
    </citation>
    <scope>NUCLEOTIDE SEQUENCE [LARGE SCALE GENOMIC DNA]</scope>
    <source>
        <strain evidence="1 4">KCTC 22021</strain>
    </source>
</reference>
<comment type="caution">
    <text evidence="2">The sequence shown here is derived from an EMBL/GenBank/DDBJ whole genome shotgun (WGS) entry which is preliminary data.</text>
</comment>
<sequence length="657" mass="74044">MHWNKSLLLIPFFLILAYVVSDEPQIKTSNSSPKFERLAYNNPDLTVDLGVGLWASPLPMDYDNDGDYDLLVSCSDVPFNGIFFFENTSGDSFPVFAPAVKVSDNPIKHIQVSYVNGEPRFLRPGEELTDFKNTFADTSKALYPGDVFDKLHNNIRFNQWKYVDYENDGDLDIIVGIQDGEDYGWDNAFDDHGVWTNGPLHGYVYLIENVNGTYALKDKIVAGGAPIDVYGAPTPNFDDYDNDGDLDIICGEFMDKFTWFENIGTRENPKYAKGMYLENESGIIAMDLEMILPVSLDWDKDGDIDLVVGDEDGRVAYVENTGKTKNGMPVFNDPKYFQQKAEHVKFGALVTPFSTDWDDDGDEDLICGNSAGYIAFIENLDGKDTPKWDAPKLLSADDETIRIQAGESGSIQGPCEAKWGYTTLSVEDWNNDGLKDIIVNSIWGKVVWYENIGTKGNPKLGAEKPIYVQWEGKTPKPEWYWWDPEPNTLASQWRTTPTVIDWNKDGLQDLVMLDPEGYLSYYERFNNGNNLLLKPGERIFHFANGTYDRKNNRIGNANGPLRLSEKKYGSSGRRKLAFGDWDADGDIDILANGINAVLWENVGQTHGKVEFKFKGNLSDLKLAGHSTSPTLVDWDKNDIPDLLLGAEDGYLYYWKND</sequence>
<evidence type="ECO:0000313" key="2">
    <source>
        <dbReference type="EMBL" id="PWK23738.1"/>
    </source>
</evidence>
<keyword evidence="4" id="KW-1185">Reference proteome</keyword>
<dbReference type="PANTHER" id="PTHR44103">
    <property type="entry name" value="PROPROTEIN CONVERTASE P"/>
    <property type="match status" value="1"/>
</dbReference>
<dbReference type="Proteomes" id="UP000245667">
    <property type="component" value="Unassembled WGS sequence"/>
</dbReference>
<evidence type="ECO:0000313" key="3">
    <source>
        <dbReference type="Proteomes" id="UP000245667"/>
    </source>
</evidence>
<dbReference type="EMBL" id="QGGQ01000004">
    <property type="protein sequence ID" value="PWK23738.1"/>
    <property type="molecule type" value="Genomic_DNA"/>
</dbReference>
<dbReference type="OrthoDB" id="9816120at2"/>
<dbReference type="InterPro" id="IPR028994">
    <property type="entry name" value="Integrin_alpha_N"/>
</dbReference>
<dbReference type="Proteomes" id="UP000651837">
    <property type="component" value="Unassembled WGS sequence"/>
</dbReference>
<dbReference type="EMBL" id="JACWLN010000004">
    <property type="protein sequence ID" value="MBD1261021.1"/>
    <property type="molecule type" value="Genomic_DNA"/>
</dbReference>
<evidence type="ECO:0000313" key="1">
    <source>
        <dbReference type="EMBL" id="MBD1261021.1"/>
    </source>
</evidence>
<dbReference type="SUPFAM" id="SSF69318">
    <property type="entry name" value="Integrin alpha N-terminal domain"/>
    <property type="match status" value="2"/>
</dbReference>